<name>A0A2I4B928_AUSLI</name>
<dbReference type="OrthoDB" id="10040207at2759"/>
<accession>A0A2I4B928</accession>
<gene>
    <name evidence="3" type="primary">spmip4</name>
</gene>
<dbReference type="Proteomes" id="UP000192220">
    <property type="component" value="Unplaced"/>
</dbReference>
<feature type="compositionally biased region" description="Polar residues" evidence="1">
    <location>
        <begin position="278"/>
        <end position="306"/>
    </location>
</feature>
<evidence type="ECO:0000313" key="2">
    <source>
        <dbReference type="Proteomes" id="UP000192220"/>
    </source>
</evidence>
<dbReference type="AlphaFoldDB" id="A0A2I4B928"/>
<dbReference type="InParanoid" id="A0A2I4B928"/>
<sequence>MYGRDENRTTQIPALHFLSLDSMALTFLAPSSSLNGLNGRSHWGYGGSVPEHVSSEQCYKSRKKSNVRLNDQLVPKPTDVNVVEKRIPNVKEHPFSSHISRFAMFPSFCSPDDMERGVRAALRPFPNRHVSNRTPNVTLLSKTIGGPYRHEVSGTPLNTRRKAVMWTGEFDGNPSQEEKRGFYPAPTKTILPNPKLRDWDVTLSERTSNMLKNLERTLWVTSYQMHYTGSGPANPLKTDDFNERIRDLSGKNSHSAPLREQSYPVFVPSRPKEERKQWSNVQFDEAPSQQSESQTLKVGPSDQTSSRSHRPLVFIEQEGQMEDGELLHSAPNSSILPRPPILPGIHPAAPGLLELQQSFSKSDAHKNFHGSVRQAAVNLRDNVVSGKKHNFFGINCNYIHG</sequence>
<dbReference type="InterPro" id="IPR027886">
    <property type="entry name" value="SPMIP4"/>
</dbReference>
<dbReference type="RefSeq" id="XP_013864223.1">
    <property type="nucleotide sequence ID" value="XM_014008769.1"/>
</dbReference>
<evidence type="ECO:0000256" key="1">
    <source>
        <dbReference type="SAM" id="MobiDB-lite"/>
    </source>
</evidence>
<organism evidence="2 3">
    <name type="scientific">Austrofundulus limnaeus</name>
    <name type="common">Annual killifish</name>
    <dbReference type="NCBI Taxonomy" id="52670"/>
    <lineage>
        <taxon>Eukaryota</taxon>
        <taxon>Metazoa</taxon>
        <taxon>Chordata</taxon>
        <taxon>Craniata</taxon>
        <taxon>Vertebrata</taxon>
        <taxon>Euteleostomi</taxon>
        <taxon>Actinopterygii</taxon>
        <taxon>Neopterygii</taxon>
        <taxon>Teleostei</taxon>
        <taxon>Neoteleostei</taxon>
        <taxon>Acanthomorphata</taxon>
        <taxon>Ovalentaria</taxon>
        <taxon>Atherinomorphae</taxon>
        <taxon>Cyprinodontiformes</taxon>
        <taxon>Rivulidae</taxon>
        <taxon>Austrofundulus</taxon>
    </lineage>
</organism>
<dbReference type="GO" id="GO:0005813">
    <property type="term" value="C:centrosome"/>
    <property type="evidence" value="ECO:0007669"/>
    <property type="project" value="TreeGrafter"/>
</dbReference>
<proteinExistence type="predicted"/>
<dbReference type="Pfam" id="PF15093">
    <property type="entry name" value="SPMIP4-like"/>
    <property type="match status" value="1"/>
</dbReference>
<dbReference type="CTD" id="136895"/>
<dbReference type="PANTHER" id="PTHR31393">
    <property type="entry name" value="C5ORF31"/>
    <property type="match status" value="1"/>
</dbReference>
<keyword evidence="2" id="KW-1185">Reference proteome</keyword>
<feature type="region of interest" description="Disordered" evidence="1">
    <location>
        <begin position="247"/>
        <end position="309"/>
    </location>
</feature>
<dbReference type="KEGG" id="alim:106517767"/>
<evidence type="ECO:0000313" key="3">
    <source>
        <dbReference type="RefSeq" id="XP_013864223.1"/>
    </source>
</evidence>
<reference evidence="3" key="1">
    <citation type="submission" date="2025-08" db="UniProtKB">
        <authorList>
            <consortium name="RefSeq"/>
        </authorList>
    </citation>
    <scope>IDENTIFICATION</scope>
    <source>
        <strain evidence="3">Quisiro</strain>
        <tissue evidence="3">Liver</tissue>
    </source>
</reference>
<protein>
    <submittedName>
        <fullName evidence="3">Uncharacterized protein C7orf31</fullName>
    </submittedName>
</protein>
<dbReference type="PANTHER" id="PTHR31393:SF2">
    <property type="entry name" value="CHROMOSOME 7 OPEN READING FRAME 31"/>
    <property type="match status" value="1"/>
</dbReference>